<keyword evidence="3" id="KW-0862">Zinc</keyword>
<dbReference type="InterPro" id="IPR007650">
    <property type="entry name" value="Zf-FLZ_dom"/>
</dbReference>
<feature type="domain" description="FLZ-type" evidence="5">
    <location>
        <begin position="339"/>
        <end position="383"/>
    </location>
</feature>
<dbReference type="PANTHER" id="PTHR46868">
    <property type="entry name" value="FCS-LIKE ZINC FINGER 11"/>
    <property type="match status" value="1"/>
</dbReference>
<protein>
    <recommendedName>
        <fullName evidence="5">FLZ-type domain-containing protein</fullName>
    </recommendedName>
</protein>
<keyword evidence="3" id="KW-0863">Zinc-finger</keyword>
<organism evidence="6 7">
    <name type="scientific">Vigna unguiculata</name>
    <name type="common">Cowpea</name>
    <dbReference type="NCBI Taxonomy" id="3917"/>
    <lineage>
        <taxon>Eukaryota</taxon>
        <taxon>Viridiplantae</taxon>
        <taxon>Streptophyta</taxon>
        <taxon>Embryophyta</taxon>
        <taxon>Tracheophyta</taxon>
        <taxon>Spermatophyta</taxon>
        <taxon>Magnoliopsida</taxon>
        <taxon>eudicotyledons</taxon>
        <taxon>Gunneridae</taxon>
        <taxon>Pentapetalae</taxon>
        <taxon>rosids</taxon>
        <taxon>fabids</taxon>
        <taxon>Fabales</taxon>
        <taxon>Fabaceae</taxon>
        <taxon>Papilionoideae</taxon>
        <taxon>50 kb inversion clade</taxon>
        <taxon>NPAAA clade</taxon>
        <taxon>indigoferoid/millettioid clade</taxon>
        <taxon>Phaseoleae</taxon>
        <taxon>Vigna</taxon>
    </lineage>
</organism>
<evidence type="ECO:0000256" key="3">
    <source>
        <dbReference type="ARBA" id="ARBA00022771"/>
    </source>
</evidence>
<feature type="zinc finger region" description="FLZ-type" evidence="4">
    <location>
        <begin position="339"/>
        <end position="383"/>
    </location>
</feature>
<comment type="similarity">
    <text evidence="1">Belongs to the FLZ family.</text>
</comment>
<dbReference type="AlphaFoldDB" id="A0A4D6N564"/>
<dbReference type="GO" id="GO:0008270">
    <property type="term" value="F:zinc ion binding"/>
    <property type="evidence" value="ECO:0007669"/>
    <property type="project" value="UniProtKB-KW"/>
</dbReference>
<dbReference type="Proteomes" id="UP000501690">
    <property type="component" value="Linkage Group LG10"/>
</dbReference>
<reference evidence="6 7" key="1">
    <citation type="submission" date="2019-04" db="EMBL/GenBank/DDBJ databases">
        <title>An improved genome assembly and genetic linkage map for asparagus bean, Vigna unguiculata ssp. sesquipedialis.</title>
        <authorList>
            <person name="Xia Q."/>
            <person name="Zhang R."/>
            <person name="Dong Y."/>
        </authorList>
    </citation>
    <scope>NUCLEOTIDE SEQUENCE [LARGE SCALE GENOMIC DNA]</scope>
    <source>
        <tissue evidence="6">Leaf</tissue>
    </source>
</reference>
<sequence>MQKKGKAHIWKIFNVMADSSSNFSLPCDALRQMSFSNFYTFGSRLGIGPKGLPDSESVWSPTSPLDCRLFSNLSNPFSAKSCRPSLQTGHKKQFDDSKVGLGIISSLVNETKHSNDIILGKFQRKSIIFGPQVKTGILKFSNNHEFFAPYLKSNSLPKNYVISLPSETKTPKSELENFDNVSGKKNDNWESKAFKGTMISLPGSFRPSSLINTNQNSNLGMNELCSGNTSTLTSLPPVTSRDSQVDKSSNIKSNSLPISIDFSKGCLGSLSAREIELSEDYTCIISHGPNPKRTHIFGDCVLECHNNDFNEFSMKEEPAFRASQVPIFSEGSSPYHSDNVFSFCYSCNKKLVREEDIYRYRGGKAFCSFECGSEEILVREELEKTGTYSEENSPSSSHHDLFLTVDELMKEATAGPASHHFFYFLIITFYSSTFA</sequence>
<dbReference type="PANTHER" id="PTHR46868:SF4">
    <property type="entry name" value="FLZ-TYPE DOMAIN-CONTAINING PROTEIN"/>
    <property type="match status" value="1"/>
</dbReference>
<dbReference type="Pfam" id="PF04570">
    <property type="entry name" value="zf-FLZ"/>
    <property type="match status" value="1"/>
</dbReference>
<dbReference type="PROSITE" id="PS51795">
    <property type="entry name" value="ZF_FLZ"/>
    <property type="match status" value="1"/>
</dbReference>
<proteinExistence type="inferred from homology"/>
<gene>
    <name evidence="6" type="ORF">DEO72_LG10g161</name>
</gene>
<evidence type="ECO:0000256" key="4">
    <source>
        <dbReference type="PROSITE-ProRule" id="PRU01131"/>
    </source>
</evidence>
<evidence type="ECO:0000256" key="2">
    <source>
        <dbReference type="ARBA" id="ARBA00022723"/>
    </source>
</evidence>
<evidence type="ECO:0000259" key="5">
    <source>
        <dbReference type="PROSITE" id="PS51795"/>
    </source>
</evidence>
<name>A0A4D6N564_VIGUN</name>
<dbReference type="InterPro" id="IPR044585">
    <property type="entry name" value="FLZ10/11"/>
</dbReference>
<evidence type="ECO:0000313" key="7">
    <source>
        <dbReference type="Proteomes" id="UP000501690"/>
    </source>
</evidence>
<keyword evidence="2" id="KW-0479">Metal-binding</keyword>
<evidence type="ECO:0000313" key="6">
    <source>
        <dbReference type="EMBL" id="QCE08943.1"/>
    </source>
</evidence>
<dbReference type="EMBL" id="CP039354">
    <property type="protein sequence ID" value="QCE08943.1"/>
    <property type="molecule type" value="Genomic_DNA"/>
</dbReference>
<keyword evidence="7" id="KW-1185">Reference proteome</keyword>
<accession>A0A4D6N564</accession>
<evidence type="ECO:0000256" key="1">
    <source>
        <dbReference type="ARBA" id="ARBA00009374"/>
    </source>
</evidence>